<reference evidence="2 3" key="1">
    <citation type="submission" date="2021-01" db="EMBL/GenBank/DDBJ databases">
        <title>Isolation and description of Catonella massiliensis sp. nov., a novel Catonella species, isolated from a stable periodontitis subject.</title>
        <authorList>
            <person name="Antezack A."/>
            <person name="Boxberger M."/>
            <person name="La Scola B."/>
            <person name="Monnet-Corti V."/>
        </authorList>
    </citation>
    <scope>NUCLEOTIDE SEQUENCE [LARGE SCALE GENOMIC DNA]</scope>
    <source>
        <strain evidence="2 3">Marseille-Q4567</strain>
    </source>
</reference>
<keyword evidence="1" id="KW-0175">Coiled coil</keyword>
<feature type="coiled-coil region" evidence="1">
    <location>
        <begin position="219"/>
        <end position="246"/>
    </location>
</feature>
<comment type="caution">
    <text evidence="2">The sequence shown here is derived from an EMBL/GenBank/DDBJ whole genome shotgun (WGS) entry which is preliminary data.</text>
</comment>
<evidence type="ECO:0000313" key="2">
    <source>
        <dbReference type="EMBL" id="MBK5896698.1"/>
    </source>
</evidence>
<name>A0ABS1IXS4_9FIRM</name>
<evidence type="ECO:0000256" key="1">
    <source>
        <dbReference type="SAM" id="Coils"/>
    </source>
</evidence>
<accession>A0ABS1IXS4</accession>
<evidence type="ECO:0000313" key="3">
    <source>
        <dbReference type="Proteomes" id="UP000604730"/>
    </source>
</evidence>
<sequence>MPNKLNEERLKDILADLTLLDDIMMSQVFDNNIPAASLLLKVILRKNDIKVISVVGQKVLKSNEIGGRSIKLDILAEDSEGKSYNVEIQRSKDGADEHRARFHSCMLDTRMLQAGQDFKELADSYVIFITEKDYFKEGLPIYSIDRVIKETQKNFLDGSHIIYVNGEYEGNDEVGKLIHDLKEKNSKDMYNKELAESLEYFKEKGDRRVMSSKWEEFVEEIREEEREKAEKKIAQAEKKANKEKTEASLLTTVTAGIAYGVGKDKIIERLCKEFKLTKNAAEKKYKKYAVETA</sequence>
<dbReference type="EMBL" id="JAEPRJ010000001">
    <property type="protein sequence ID" value="MBK5896698.1"/>
    <property type="molecule type" value="Genomic_DNA"/>
</dbReference>
<keyword evidence="3" id="KW-1185">Reference proteome</keyword>
<gene>
    <name evidence="2" type="ORF">JJN12_02710</name>
</gene>
<organism evidence="2 3">
    <name type="scientific">Catonella massiliensis</name>
    <dbReference type="NCBI Taxonomy" id="2799636"/>
    <lineage>
        <taxon>Bacteria</taxon>
        <taxon>Bacillati</taxon>
        <taxon>Bacillota</taxon>
        <taxon>Clostridia</taxon>
        <taxon>Lachnospirales</taxon>
        <taxon>Lachnospiraceae</taxon>
        <taxon>Catonella</taxon>
    </lineage>
</organism>
<dbReference type="Proteomes" id="UP000604730">
    <property type="component" value="Unassembled WGS sequence"/>
</dbReference>
<dbReference type="Pfam" id="PF12784">
    <property type="entry name" value="PDDEXK_2"/>
    <property type="match status" value="1"/>
</dbReference>
<proteinExistence type="predicted"/>
<protein>
    <submittedName>
        <fullName evidence="2">PD-(D/E)XK nuclease family transposase</fullName>
    </submittedName>
</protein>
<dbReference type="RefSeq" id="WP_208428256.1">
    <property type="nucleotide sequence ID" value="NZ_JAEPRJ010000001.1"/>
</dbReference>